<dbReference type="PANTHER" id="PTHR43278:SF2">
    <property type="entry name" value="IRON-SULFUR FLAVOPROTEIN"/>
    <property type="match status" value="1"/>
</dbReference>
<keyword evidence="1" id="KW-0285">Flavoprotein</keyword>
<dbReference type="SUPFAM" id="SSF52218">
    <property type="entry name" value="Flavoproteins"/>
    <property type="match status" value="1"/>
</dbReference>
<dbReference type="InterPro" id="IPR051796">
    <property type="entry name" value="ISF_SsuE-like"/>
</dbReference>
<dbReference type="EMBL" id="MZGX01000022">
    <property type="protein sequence ID" value="OPX42967.1"/>
    <property type="molecule type" value="Genomic_DNA"/>
</dbReference>
<dbReference type="GO" id="GO:0016491">
    <property type="term" value="F:oxidoreductase activity"/>
    <property type="evidence" value="ECO:0007669"/>
    <property type="project" value="InterPro"/>
</dbReference>
<sequence length="279" mass="31202">MKYLILNGSTRRGNTWKIAGLARERLLERDAAAVFEEIHLSELQLPFCIGCSNCFRLGGQYCPHWEKLIRVLNAFDGADGIIVASATFNLRETGMLKNLLDHMCYLLHRPRFFTRKALVITSVGGVGGGSAAKSIAGTLLGIGFNRCYRLSLGTASWNAYAPGEKHKSRIKKATDRFYKDVASGKIHYPSTSILIPYNLFRGMGVNYAPGTEYETEDGIYWIEPRRQKRAYDTDIPLTIIQKAVGGIFYVLGKTFGKRSIVTYKKSLEITGLPSERIDM</sequence>
<dbReference type="Pfam" id="PF03358">
    <property type="entry name" value="FMN_red"/>
    <property type="match status" value="1"/>
</dbReference>
<dbReference type="InterPro" id="IPR005025">
    <property type="entry name" value="FMN_Rdtase-like_dom"/>
</dbReference>
<accession>A0A1V4SI99</accession>
<proteinExistence type="predicted"/>
<feature type="domain" description="NADPH-dependent FMN reductase-like" evidence="3">
    <location>
        <begin position="1"/>
        <end position="132"/>
    </location>
</feature>
<organism evidence="4 5">
    <name type="scientific">Ruminiclostridium hungatei</name>
    <name type="common">Clostridium hungatei</name>
    <dbReference type="NCBI Taxonomy" id="48256"/>
    <lineage>
        <taxon>Bacteria</taxon>
        <taxon>Bacillati</taxon>
        <taxon>Bacillota</taxon>
        <taxon>Clostridia</taxon>
        <taxon>Eubacteriales</taxon>
        <taxon>Oscillospiraceae</taxon>
        <taxon>Ruminiclostridium</taxon>
    </lineage>
</organism>
<evidence type="ECO:0000256" key="1">
    <source>
        <dbReference type="ARBA" id="ARBA00022630"/>
    </source>
</evidence>
<keyword evidence="2" id="KW-0288">FMN</keyword>
<dbReference type="Gene3D" id="3.40.50.360">
    <property type="match status" value="1"/>
</dbReference>
<keyword evidence="5" id="KW-1185">Reference proteome</keyword>
<dbReference type="InterPro" id="IPR029039">
    <property type="entry name" value="Flavoprotein-like_sf"/>
</dbReference>
<gene>
    <name evidence="4" type="ORF">CLHUN_31110</name>
</gene>
<evidence type="ECO:0000313" key="4">
    <source>
        <dbReference type="EMBL" id="OPX42967.1"/>
    </source>
</evidence>
<dbReference type="Proteomes" id="UP000191554">
    <property type="component" value="Unassembled WGS sequence"/>
</dbReference>
<evidence type="ECO:0000313" key="5">
    <source>
        <dbReference type="Proteomes" id="UP000191554"/>
    </source>
</evidence>
<protein>
    <submittedName>
        <fullName evidence="4">Iron-sulfur flavoprotein</fullName>
    </submittedName>
</protein>
<comment type="caution">
    <text evidence="4">The sequence shown here is derived from an EMBL/GenBank/DDBJ whole genome shotgun (WGS) entry which is preliminary data.</text>
</comment>
<dbReference type="AlphaFoldDB" id="A0A1V4SI99"/>
<reference evidence="4 5" key="1">
    <citation type="submission" date="2017-03" db="EMBL/GenBank/DDBJ databases">
        <title>Genome sequence of Clostridium hungatei DSM 14427.</title>
        <authorList>
            <person name="Poehlein A."/>
            <person name="Daniel R."/>
        </authorList>
    </citation>
    <scope>NUCLEOTIDE SEQUENCE [LARGE SCALE GENOMIC DNA]</scope>
    <source>
        <strain evidence="4 5">DSM 14427</strain>
    </source>
</reference>
<dbReference type="RefSeq" id="WP_080065549.1">
    <property type="nucleotide sequence ID" value="NZ_MZGX01000022.1"/>
</dbReference>
<evidence type="ECO:0000256" key="2">
    <source>
        <dbReference type="ARBA" id="ARBA00022643"/>
    </source>
</evidence>
<name>A0A1V4SI99_RUMHU</name>
<evidence type="ECO:0000259" key="3">
    <source>
        <dbReference type="Pfam" id="PF03358"/>
    </source>
</evidence>
<dbReference type="STRING" id="48256.CLHUN_31110"/>
<dbReference type="OrthoDB" id="9790975at2"/>
<dbReference type="PANTHER" id="PTHR43278">
    <property type="entry name" value="NAD(P)H-DEPENDENT FMN-CONTAINING OXIDOREDUCTASE YWQN-RELATED"/>
    <property type="match status" value="1"/>
</dbReference>